<reference evidence="2" key="1">
    <citation type="journal article" date="2024" name="Proc. Natl. Acad. Sci. U.S.A.">
        <title>Extraordinary preservation of gene collinearity over three hundred million years revealed in homosporous lycophytes.</title>
        <authorList>
            <person name="Li C."/>
            <person name="Wickell D."/>
            <person name="Kuo L.Y."/>
            <person name="Chen X."/>
            <person name="Nie B."/>
            <person name="Liao X."/>
            <person name="Peng D."/>
            <person name="Ji J."/>
            <person name="Jenkins J."/>
            <person name="Williams M."/>
            <person name="Shu S."/>
            <person name="Plott C."/>
            <person name="Barry K."/>
            <person name="Rajasekar S."/>
            <person name="Grimwood J."/>
            <person name="Han X."/>
            <person name="Sun S."/>
            <person name="Hou Z."/>
            <person name="He W."/>
            <person name="Dai G."/>
            <person name="Sun C."/>
            <person name="Schmutz J."/>
            <person name="Leebens-Mack J.H."/>
            <person name="Li F.W."/>
            <person name="Wang L."/>
        </authorList>
    </citation>
    <scope>NUCLEOTIDE SEQUENCE [LARGE SCALE GENOMIC DNA]</scope>
    <source>
        <strain evidence="2">cv. PW_Plant_1</strain>
    </source>
</reference>
<comment type="caution">
    <text evidence="1">The sequence shown here is derived from an EMBL/GenBank/DDBJ whole genome shotgun (WGS) entry which is preliminary data.</text>
</comment>
<sequence length="244" mass="26953">MALSSPLTFAHSLHLAIATRTPSLDCFPSKGLCGGMIEARNSATSCIASRTSGLLISALDDERLCSFGCFSPWKPSHRRRLKLRASDDSIEAEERIVSALGYFLPLLDGVHYGRFVFMQFPVTQSLLQPLISLLKLYRVFPLASFSLFLTLYLAVARNPNFSRYVRFNTMQAVVLDVLLIPPNFLGFTLNFNGGSSLNFVSSIYSTLFLYVITCFVFGVGACLLGKTPRIPLVADTADAQVPWF</sequence>
<protein>
    <submittedName>
        <fullName evidence="1">Uncharacterized protein</fullName>
    </submittedName>
</protein>
<accession>A0ACC2DN73</accession>
<gene>
    <name evidence="1" type="ORF">O6H91_05G050900</name>
</gene>
<keyword evidence="2" id="KW-1185">Reference proteome</keyword>
<organism evidence="1 2">
    <name type="scientific">Diphasiastrum complanatum</name>
    <name type="common">Issler's clubmoss</name>
    <name type="synonym">Lycopodium complanatum</name>
    <dbReference type="NCBI Taxonomy" id="34168"/>
    <lineage>
        <taxon>Eukaryota</taxon>
        <taxon>Viridiplantae</taxon>
        <taxon>Streptophyta</taxon>
        <taxon>Embryophyta</taxon>
        <taxon>Tracheophyta</taxon>
        <taxon>Lycopodiopsida</taxon>
        <taxon>Lycopodiales</taxon>
        <taxon>Lycopodiaceae</taxon>
        <taxon>Lycopodioideae</taxon>
        <taxon>Diphasiastrum</taxon>
    </lineage>
</organism>
<evidence type="ECO:0000313" key="1">
    <source>
        <dbReference type="EMBL" id="KAJ7555694.1"/>
    </source>
</evidence>
<dbReference type="Proteomes" id="UP001162992">
    <property type="component" value="Chromosome 5"/>
</dbReference>
<evidence type="ECO:0000313" key="2">
    <source>
        <dbReference type="Proteomes" id="UP001162992"/>
    </source>
</evidence>
<proteinExistence type="predicted"/>
<name>A0ACC2DN73_DIPCM</name>
<dbReference type="EMBL" id="CM055096">
    <property type="protein sequence ID" value="KAJ7555694.1"/>
    <property type="molecule type" value="Genomic_DNA"/>
</dbReference>